<reference evidence="2 3" key="1">
    <citation type="journal article" date="2018" name="Science">
        <title>The opium poppy genome and morphinan production.</title>
        <authorList>
            <person name="Guo L."/>
            <person name="Winzer T."/>
            <person name="Yang X."/>
            <person name="Li Y."/>
            <person name="Ning Z."/>
            <person name="He Z."/>
            <person name="Teodor R."/>
            <person name="Lu Y."/>
            <person name="Bowser T.A."/>
            <person name="Graham I.A."/>
            <person name="Ye K."/>
        </authorList>
    </citation>
    <scope>NUCLEOTIDE SEQUENCE [LARGE SCALE GENOMIC DNA]</scope>
    <source>
        <strain evidence="3">cv. HN1</strain>
        <tissue evidence="2">Leaves</tissue>
    </source>
</reference>
<feature type="compositionally biased region" description="Basic and acidic residues" evidence="1">
    <location>
        <begin position="18"/>
        <end position="43"/>
    </location>
</feature>
<evidence type="ECO:0000313" key="3">
    <source>
        <dbReference type="Proteomes" id="UP000316621"/>
    </source>
</evidence>
<dbReference type="EMBL" id="CM010716">
    <property type="protein sequence ID" value="RZC49365.1"/>
    <property type="molecule type" value="Genomic_DNA"/>
</dbReference>
<evidence type="ECO:0000313" key="2">
    <source>
        <dbReference type="EMBL" id="RZC49365.1"/>
    </source>
</evidence>
<proteinExistence type="predicted"/>
<protein>
    <submittedName>
        <fullName evidence="2">Uncharacterized protein</fullName>
    </submittedName>
</protein>
<evidence type="ECO:0000256" key="1">
    <source>
        <dbReference type="SAM" id="MobiDB-lite"/>
    </source>
</evidence>
<dbReference type="AlphaFoldDB" id="A0A4Y7IPH3"/>
<gene>
    <name evidence="2" type="ORF">C5167_017796</name>
</gene>
<dbReference type="Gramene" id="RZC49365">
    <property type="protein sequence ID" value="RZC49365"/>
    <property type="gene ID" value="C5167_017796"/>
</dbReference>
<feature type="region of interest" description="Disordered" evidence="1">
    <location>
        <begin position="18"/>
        <end position="44"/>
    </location>
</feature>
<organism evidence="2 3">
    <name type="scientific">Papaver somniferum</name>
    <name type="common">Opium poppy</name>
    <dbReference type="NCBI Taxonomy" id="3469"/>
    <lineage>
        <taxon>Eukaryota</taxon>
        <taxon>Viridiplantae</taxon>
        <taxon>Streptophyta</taxon>
        <taxon>Embryophyta</taxon>
        <taxon>Tracheophyta</taxon>
        <taxon>Spermatophyta</taxon>
        <taxon>Magnoliopsida</taxon>
        <taxon>Ranunculales</taxon>
        <taxon>Papaveraceae</taxon>
        <taxon>Papaveroideae</taxon>
        <taxon>Papaver</taxon>
    </lineage>
</organism>
<name>A0A4Y7IPH3_PAPSO</name>
<dbReference type="Proteomes" id="UP000316621">
    <property type="component" value="Chromosome 2"/>
</dbReference>
<accession>A0A4Y7IPH3</accession>
<sequence>MRPLGRLDSGAKIQITRDAEADRYATTRPIELDSDKSPNEKIRPHMNAFEDPYVFTATSSDAPLISETVGDDDYWSGTAQGDDEYSDVDDQVIMLVSIKCLSL</sequence>
<keyword evidence="3" id="KW-1185">Reference proteome</keyword>